<dbReference type="InterPro" id="IPR013785">
    <property type="entry name" value="Aldolase_TIM"/>
</dbReference>
<evidence type="ECO:0000313" key="5">
    <source>
        <dbReference type="EMBL" id="DAF49282.1"/>
    </source>
</evidence>
<proteinExistence type="predicted"/>
<dbReference type="Gene3D" id="3.20.20.70">
    <property type="entry name" value="Aldolase class I"/>
    <property type="match status" value="1"/>
</dbReference>
<sequence>MVSRNYRKGMQFTDTIAHLYPELTERAKDAGYKRPLTQSLTFQVTDDCNLACTYCYQTCKGKRRMSFETAKKAVDMLLTGDKGMSEYINPISSPGVIIEFIGGEPFLEVELIQQIYEYFLDRAIELNHPWATLHRISICSNGILYFDPKVQEFLNKYKYNLSFSVTVDGNKELHDACRVFPDGRPSYDLAVAAAKDWMDKGGVMGSKITIAPGNVMHLYEALTHMVELGYDDINANCVYEKGWATTHAVVLYAEMKRVADYFLDTDLNFLDGSFRCSLYENNFFHPKESTDLQNWCGGNGVMLSVDPDGVFYPCIRYMESSLNGEQEPYSIGNVDDGICAHDCEKCRVVALKKVDRRTQSTDECFNCPIAEGCSWCTAYNYQVFGTPDARATFICVMHKARALGNIYFWNKYYRKHNMSTRMKMHIPDEWALEIISQSELDMLKELSKEDA</sequence>
<accession>A0A8S5SF75</accession>
<dbReference type="PANTHER" id="PTHR43273">
    <property type="entry name" value="ANAEROBIC SULFATASE-MATURATING ENZYME HOMOLOG ASLB-RELATED"/>
    <property type="match status" value="1"/>
</dbReference>
<dbReference type="NCBIfam" id="TIGR04115">
    <property type="entry name" value="rSAM_Cxxx_rpt"/>
    <property type="match status" value="1"/>
</dbReference>
<dbReference type="InterPro" id="IPR007197">
    <property type="entry name" value="rSAM"/>
</dbReference>
<evidence type="ECO:0000256" key="2">
    <source>
        <dbReference type="ARBA" id="ARBA00022723"/>
    </source>
</evidence>
<dbReference type="CDD" id="cd01335">
    <property type="entry name" value="Radical_SAM"/>
    <property type="match status" value="1"/>
</dbReference>
<name>A0A8S5SF75_9VIRU</name>
<evidence type="ECO:0000256" key="3">
    <source>
        <dbReference type="ARBA" id="ARBA00023004"/>
    </source>
</evidence>
<dbReference type="PANTHER" id="PTHR43273:SF8">
    <property type="entry name" value="RADICAL SAM DOMAIN PROTEIN"/>
    <property type="match status" value="1"/>
</dbReference>
<evidence type="ECO:0000256" key="4">
    <source>
        <dbReference type="ARBA" id="ARBA00023014"/>
    </source>
</evidence>
<keyword evidence="1" id="KW-0949">S-adenosyl-L-methionine</keyword>
<protein>
    <submittedName>
        <fullName evidence="5">Radical SAM peptide maturase, CXXX-repeat target family</fullName>
    </submittedName>
</protein>
<dbReference type="SFLD" id="SFLDG01384">
    <property type="entry name" value="thioether_bond_formation_requi"/>
    <property type="match status" value="1"/>
</dbReference>
<dbReference type="SUPFAM" id="SSF102114">
    <property type="entry name" value="Radical SAM enzymes"/>
    <property type="match status" value="1"/>
</dbReference>
<keyword evidence="4" id="KW-0411">Iron-sulfur</keyword>
<dbReference type="InterPro" id="IPR058240">
    <property type="entry name" value="rSAM_sf"/>
</dbReference>
<evidence type="ECO:0000256" key="1">
    <source>
        <dbReference type="ARBA" id="ARBA00022691"/>
    </source>
</evidence>
<reference evidence="5" key="1">
    <citation type="journal article" date="2021" name="Proc. Natl. Acad. Sci. U.S.A.">
        <title>A Catalog of Tens of Thousands of Viruses from Human Metagenomes Reveals Hidden Associations with Chronic Diseases.</title>
        <authorList>
            <person name="Tisza M.J."/>
            <person name="Buck C.B."/>
        </authorList>
    </citation>
    <scope>NUCLEOTIDE SEQUENCE</scope>
    <source>
        <strain evidence="5">CtX0L1</strain>
    </source>
</reference>
<keyword evidence="3" id="KW-0408">Iron</keyword>
<dbReference type="EMBL" id="BK032579">
    <property type="protein sequence ID" value="DAF49282.1"/>
    <property type="molecule type" value="Genomic_DNA"/>
</dbReference>
<keyword evidence="2" id="KW-0479">Metal-binding</keyword>
<dbReference type="GO" id="GO:0051536">
    <property type="term" value="F:iron-sulfur cluster binding"/>
    <property type="evidence" value="ECO:0007669"/>
    <property type="project" value="UniProtKB-KW"/>
</dbReference>
<dbReference type="InterPro" id="IPR026412">
    <property type="entry name" value="rSAM_Cxxx_rpt"/>
</dbReference>
<dbReference type="InterPro" id="IPR023867">
    <property type="entry name" value="Sulphatase_maturase_rSAM"/>
</dbReference>
<dbReference type="SFLD" id="SFLDS00029">
    <property type="entry name" value="Radical_SAM"/>
    <property type="match status" value="1"/>
</dbReference>
<dbReference type="GO" id="GO:0046872">
    <property type="term" value="F:metal ion binding"/>
    <property type="evidence" value="ECO:0007669"/>
    <property type="project" value="UniProtKB-KW"/>
</dbReference>
<dbReference type="GO" id="GO:0016491">
    <property type="term" value="F:oxidoreductase activity"/>
    <property type="evidence" value="ECO:0007669"/>
    <property type="project" value="InterPro"/>
</dbReference>
<dbReference type="SFLD" id="SFLDG01386">
    <property type="entry name" value="main_SPASM_domain-containing"/>
    <property type="match status" value="1"/>
</dbReference>
<dbReference type="SFLD" id="SFLDG01067">
    <property type="entry name" value="SPASM/twitch_domain_containing"/>
    <property type="match status" value="1"/>
</dbReference>
<organism evidence="5">
    <name type="scientific">virus sp. ctX0L1</name>
    <dbReference type="NCBI Taxonomy" id="2827992"/>
    <lineage>
        <taxon>Viruses</taxon>
    </lineage>
</organism>